<dbReference type="EMBL" id="CM047901">
    <property type="protein sequence ID" value="KAJ0097691.1"/>
    <property type="molecule type" value="Genomic_DNA"/>
</dbReference>
<accession>A0ACC1BFF5</accession>
<dbReference type="Proteomes" id="UP001164250">
    <property type="component" value="Chromosome 5"/>
</dbReference>
<evidence type="ECO:0000313" key="2">
    <source>
        <dbReference type="Proteomes" id="UP001164250"/>
    </source>
</evidence>
<keyword evidence="2" id="KW-1185">Reference proteome</keyword>
<organism evidence="1 2">
    <name type="scientific">Pistacia atlantica</name>
    <dbReference type="NCBI Taxonomy" id="434234"/>
    <lineage>
        <taxon>Eukaryota</taxon>
        <taxon>Viridiplantae</taxon>
        <taxon>Streptophyta</taxon>
        <taxon>Embryophyta</taxon>
        <taxon>Tracheophyta</taxon>
        <taxon>Spermatophyta</taxon>
        <taxon>Magnoliopsida</taxon>
        <taxon>eudicotyledons</taxon>
        <taxon>Gunneridae</taxon>
        <taxon>Pentapetalae</taxon>
        <taxon>rosids</taxon>
        <taxon>malvids</taxon>
        <taxon>Sapindales</taxon>
        <taxon>Anacardiaceae</taxon>
        <taxon>Pistacia</taxon>
    </lineage>
</organism>
<protein>
    <submittedName>
        <fullName evidence="1">Uncharacterized protein</fullName>
    </submittedName>
</protein>
<reference evidence="2" key="1">
    <citation type="journal article" date="2023" name="G3 (Bethesda)">
        <title>Genome assembly and association tests identify interacting loci associated with vigor, precocity, and sex in interspecific pistachio rootstocks.</title>
        <authorList>
            <person name="Palmer W."/>
            <person name="Jacygrad E."/>
            <person name="Sagayaradj S."/>
            <person name="Cavanaugh K."/>
            <person name="Han R."/>
            <person name="Bertier L."/>
            <person name="Beede B."/>
            <person name="Kafkas S."/>
            <person name="Golino D."/>
            <person name="Preece J."/>
            <person name="Michelmore R."/>
        </authorList>
    </citation>
    <scope>NUCLEOTIDE SEQUENCE [LARGE SCALE GENOMIC DNA]</scope>
</reference>
<name>A0ACC1BFF5_9ROSI</name>
<evidence type="ECO:0000313" key="1">
    <source>
        <dbReference type="EMBL" id="KAJ0097691.1"/>
    </source>
</evidence>
<proteinExistence type="predicted"/>
<sequence>MTTQCLTTSLIQSHQPTTSVKPNRAIALLPHQPPQKAKAKSLGLFSNNWDVVTENLKIPTSIHQST</sequence>
<gene>
    <name evidence="1" type="ORF">Patl1_27642</name>
</gene>
<comment type="caution">
    <text evidence="1">The sequence shown here is derived from an EMBL/GenBank/DDBJ whole genome shotgun (WGS) entry which is preliminary data.</text>
</comment>